<gene>
    <name evidence="1" type="ORF">BINO364_LOCUS2373</name>
</gene>
<name>A0A8J9U7U9_9NEOP</name>
<organism evidence="1 2">
    <name type="scientific">Brenthis ino</name>
    <name type="common">lesser marbled fritillary</name>
    <dbReference type="NCBI Taxonomy" id="405034"/>
    <lineage>
        <taxon>Eukaryota</taxon>
        <taxon>Metazoa</taxon>
        <taxon>Ecdysozoa</taxon>
        <taxon>Arthropoda</taxon>
        <taxon>Hexapoda</taxon>
        <taxon>Insecta</taxon>
        <taxon>Pterygota</taxon>
        <taxon>Neoptera</taxon>
        <taxon>Endopterygota</taxon>
        <taxon>Lepidoptera</taxon>
        <taxon>Glossata</taxon>
        <taxon>Ditrysia</taxon>
        <taxon>Papilionoidea</taxon>
        <taxon>Nymphalidae</taxon>
        <taxon>Heliconiinae</taxon>
        <taxon>Argynnini</taxon>
        <taxon>Brenthis</taxon>
    </lineage>
</organism>
<proteinExistence type="predicted"/>
<accession>A0A8J9U7U9</accession>
<dbReference type="EMBL" id="OV170230">
    <property type="protein sequence ID" value="CAH0715446.1"/>
    <property type="molecule type" value="Genomic_DNA"/>
</dbReference>
<protein>
    <submittedName>
        <fullName evidence="1">Uncharacterized protein</fullName>
    </submittedName>
</protein>
<evidence type="ECO:0000313" key="2">
    <source>
        <dbReference type="Proteomes" id="UP000838878"/>
    </source>
</evidence>
<keyword evidence="2" id="KW-1185">Reference proteome</keyword>
<dbReference type="AlphaFoldDB" id="A0A8J9U7U9"/>
<sequence>MKVKYMLRRYLQLKHPVISKLDSEKIKNLIGTLYELGYPRDILLEEPSLCSFLPITLKYRYSVLQECGLHHISSQHLASYLNIVKRKNIGELKANGIIPTTLNIENRLASYMTQWPTSLTTLVYGGINIKEVLRMHPKLAMVNCSTMIETRKVLEEYEEVLLIMKYLKKHQEIG</sequence>
<dbReference type="OrthoDB" id="10064535at2759"/>
<feature type="non-terminal residue" evidence="1">
    <location>
        <position position="174"/>
    </location>
</feature>
<evidence type="ECO:0000313" key="1">
    <source>
        <dbReference type="EMBL" id="CAH0715446.1"/>
    </source>
</evidence>
<dbReference type="Proteomes" id="UP000838878">
    <property type="component" value="Chromosome 10"/>
</dbReference>
<reference evidence="1" key="1">
    <citation type="submission" date="2021-12" db="EMBL/GenBank/DDBJ databases">
        <authorList>
            <person name="Martin H S."/>
        </authorList>
    </citation>
    <scope>NUCLEOTIDE SEQUENCE</scope>
</reference>